<protein>
    <recommendedName>
        <fullName evidence="3">Adhesin</fullName>
    </recommendedName>
</protein>
<reference evidence="1 2" key="1">
    <citation type="submission" date="2018-03" db="EMBL/GenBank/DDBJ databases">
        <title>Genomic Encyclopedia of Archaeal and Bacterial Type Strains, Phase II (KMG-II): from individual species to whole genera.</title>
        <authorList>
            <person name="Goeker M."/>
        </authorList>
    </citation>
    <scope>NUCLEOTIDE SEQUENCE [LARGE SCALE GENOMIC DNA]</scope>
    <source>
        <strain evidence="1 2">DSM 25027</strain>
    </source>
</reference>
<evidence type="ECO:0008006" key="3">
    <source>
        <dbReference type="Google" id="ProtNLM"/>
    </source>
</evidence>
<organism evidence="1 2">
    <name type="scientific">Flagellimonas meridianipacifica</name>
    <dbReference type="NCBI Taxonomy" id="1080225"/>
    <lineage>
        <taxon>Bacteria</taxon>
        <taxon>Pseudomonadati</taxon>
        <taxon>Bacteroidota</taxon>
        <taxon>Flavobacteriia</taxon>
        <taxon>Flavobacteriales</taxon>
        <taxon>Flavobacteriaceae</taxon>
        <taxon>Flagellimonas</taxon>
    </lineage>
</organism>
<proteinExistence type="predicted"/>
<comment type="caution">
    <text evidence="1">The sequence shown here is derived from an EMBL/GenBank/DDBJ whole genome shotgun (WGS) entry which is preliminary data.</text>
</comment>
<keyword evidence="2" id="KW-1185">Reference proteome</keyword>
<accession>A0A2T0MIV3</accession>
<name>A0A2T0MIV3_9FLAO</name>
<evidence type="ECO:0000313" key="2">
    <source>
        <dbReference type="Proteomes" id="UP000237640"/>
    </source>
</evidence>
<sequence length="361" mass="40978">MDTRYKIAFWMAFMLFSAYLGTAQERVSKTVERSFELSDAGEFQIENKYGNIDITGWEQDKVAIKVSIHVNHRKKDNAQSLLSRINPEFKSGTNYVGVVSKIRKKNTGWFADFFNKTNPVDFDRSHVQIDYEVFMPSKAELRVTNRFGDVIIEGWSGPLNALVEHGDLWVTEDLNKADVILKFGKVRTQDLEYASLYLKNGELEMENSNSLRLNSSGTDMDITSVKTLEIYSNKDDIAIAEIGSVYGTLKFSTLNIQRLMKEVNLDTKIADFRITQFIEPQSEISFEQESSEITLNVSGFSHRFRATLEQGVVRLPKSFENVNSTVLDKGRRLREIEATYGDDNAGLISINGIKGIVTIND</sequence>
<gene>
    <name evidence="1" type="ORF">CLV81_1441</name>
</gene>
<dbReference type="OrthoDB" id="1117657at2"/>
<dbReference type="AlphaFoldDB" id="A0A2T0MIV3"/>
<dbReference type="RefSeq" id="WP_146129849.1">
    <property type="nucleotide sequence ID" value="NZ_PVYX01000001.1"/>
</dbReference>
<dbReference type="Proteomes" id="UP000237640">
    <property type="component" value="Unassembled WGS sequence"/>
</dbReference>
<evidence type="ECO:0000313" key="1">
    <source>
        <dbReference type="EMBL" id="PRX57436.1"/>
    </source>
</evidence>
<dbReference type="EMBL" id="PVYX01000001">
    <property type="protein sequence ID" value="PRX57436.1"/>
    <property type="molecule type" value="Genomic_DNA"/>
</dbReference>